<dbReference type="EMBL" id="CP139487">
    <property type="protein sequence ID" value="WPU65037.1"/>
    <property type="molecule type" value="Genomic_DNA"/>
</dbReference>
<dbReference type="KEGG" id="psti:SOO65_20280"/>
<evidence type="ECO:0000313" key="2">
    <source>
        <dbReference type="EMBL" id="WPU65037.1"/>
    </source>
</evidence>
<feature type="chain" id="PRO_5043455589" evidence="1">
    <location>
        <begin position="19"/>
        <end position="414"/>
    </location>
</feature>
<dbReference type="RefSeq" id="WP_321394974.1">
    <property type="nucleotide sequence ID" value="NZ_CP139487.1"/>
</dbReference>
<organism evidence="2 3">
    <name type="scientific">Peredibacter starrii</name>
    <dbReference type="NCBI Taxonomy" id="28202"/>
    <lineage>
        <taxon>Bacteria</taxon>
        <taxon>Pseudomonadati</taxon>
        <taxon>Bdellovibrionota</taxon>
        <taxon>Bacteriovoracia</taxon>
        <taxon>Bacteriovoracales</taxon>
        <taxon>Bacteriovoracaceae</taxon>
        <taxon>Peredibacter</taxon>
    </lineage>
</organism>
<evidence type="ECO:0000256" key="1">
    <source>
        <dbReference type="SAM" id="SignalP"/>
    </source>
</evidence>
<dbReference type="SUPFAM" id="SSF56954">
    <property type="entry name" value="Outer membrane efflux proteins (OEP)"/>
    <property type="match status" value="1"/>
</dbReference>
<dbReference type="GO" id="GO:0015562">
    <property type="term" value="F:efflux transmembrane transporter activity"/>
    <property type="evidence" value="ECO:0007669"/>
    <property type="project" value="InterPro"/>
</dbReference>
<keyword evidence="1" id="KW-0732">Signal</keyword>
<protein>
    <submittedName>
        <fullName evidence="2">TolC family protein</fullName>
    </submittedName>
</protein>
<dbReference type="Proteomes" id="UP001324634">
    <property type="component" value="Chromosome"/>
</dbReference>
<accession>A0AAX4HPJ6</accession>
<gene>
    <name evidence="2" type="ORF">SOO65_20280</name>
</gene>
<proteinExistence type="predicted"/>
<name>A0AAX4HPJ6_9BACT</name>
<keyword evidence="3" id="KW-1185">Reference proteome</keyword>
<dbReference type="AlphaFoldDB" id="A0AAX4HPJ6"/>
<sequence>MKLLPLLLALGTIYSVQAEVCSHIYTPHHLFDEAMKRNIHLELKDLQNKALEGQIVEANKIYNPEFEHFTTSGNQLGRQNITSESRIWFNLQLNNKRAKKTRVAEMDREIGQVELEALRLQLKQEIFLATLRFKQIKSEIGAVENLSDVVENFIQRYKKVGFLTPEQRVEVGSLELSSRDLDMRKASLQNETDLILRLFQKMTGESCDVTVKLSENGKNEWPDLNDFQFKPDQALSFKLDQLALKKSEFEFEREESKKVPDLKVGPVWQLNKLGNQEYNIFGVGLIIPMPFFDRNQGLRTAAEFNMKRARRYEEYRKVQRQKEFEFRVDSYLRLREKINGKTELEEYKKLTNEYKRLFLRGLITASSFLSYKRELLNLTFEVHQIENALASHLLELYRLNNQTTDGFLQKVLKL</sequence>
<feature type="signal peptide" evidence="1">
    <location>
        <begin position="1"/>
        <end position="18"/>
    </location>
</feature>
<dbReference type="Gene3D" id="1.20.1600.10">
    <property type="entry name" value="Outer membrane efflux proteins (OEP)"/>
    <property type="match status" value="1"/>
</dbReference>
<reference evidence="2 3" key="1">
    <citation type="submission" date="2023-11" db="EMBL/GenBank/DDBJ databases">
        <title>Peredibacter starrii A3.12.</title>
        <authorList>
            <person name="Mitchell R.J."/>
        </authorList>
    </citation>
    <scope>NUCLEOTIDE SEQUENCE [LARGE SCALE GENOMIC DNA]</scope>
    <source>
        <strain evidence="2 3">A3.12</strain>
    </source>
</reference>
<evidence type="ECO:0000313" key="3">
    <source>
        <dbReference type="Proteomes" id="UP001324634"/>
    </source>
</evidence>